<dbReference type="Gene3D" id="3.40.640.10">
    <property type="entry name" value="Type I PLP-dependent aspartate aminotransferase-like (Major domain)"/>
    <property type="match status" value="1"/>
</dbReference>
<dbReference type="PANTHER" id="PTHR42806:SF1">
    <property type="entry name" value="GLYCINE DEHYDROGENASE (DECARBOXYLATING)"/>
    <property type="match status" value="1"/>
</dbReference>
<comment type="function">
    <text evidence="1 4">The glycine cleavage system catalyzes the degradation of glycine. The P protein binds the alpha-amino group of glycine through its pyridoxal phosphate cofactor; CO(2) is released and the remaining methylamine moiety is then transferred to the lipoamide cofactor of the H protein.</text>
</comment>
<evidence type="ECO:0000259" key="5">
    <source>
        <dbReference type="Pfam" id="PF02347"/>
    </source>
</evidence>
<dbReference type="GO" id="GO:0009116">
    <property type="term" value="P:nucleoside metabolic process"/>
    <property type="evidence" value="ECO:0007669"/>
    <property type="project" value="InterPro"/>
</dbReference>
<accession>A0A1G1KRR7</accession>
<dbReference type="Proteomes" id="UP000178187">
    <property type="component" value="Unassembled WGS sequence"/>
</dbReference>
<dbReference type="Pfam" id="PF02347">
    <property type="entry name" value="GDC-P"/>
    <property type="match status" value="1"/>
</dbReference>
<dbReference type="EC" id="1.4.4.2" evidence="4"/>
<dbReference type="InterPro" id="IPR015424">
    <property type="entry name" value="PyrdxlP-dep_Trfase"/>
</dbReference>
<dbReference type="InterPro" id="IPR015422">
    <property type="entry name" value="PyrdxlP-dep_Trfase_small"/>
</dbReference>
<evidence type="ECO:0000256" key="2">
    <source>
        <dbReference type="ARBA" id="ARBA00023002"/>
    </source>
</evidence>
<dbReference type="HAMAP" id="MF_00712">
    <property type="entry name" value="GcvPA"/>
    <property type="match status" value="1"/>
</dbReference>
<dbReference type="InterPro" id="IPR015421">
    <property type="entry name" value="PyrdxlP-dep_Trfase_major"/>
</dbReference>
<name>A0A1G1KRR7_9BACT</name>
<evidence type="ECO:0000313" key="6">
    <source>
        <dbReference type="EMBL" id="OGW95631.1"/>
    </source>
</evidence>
<comment type="catalytic activity">
    <reaction evidence="3 4">
        <text>N(6)-[(R)-lipoyl]-L-lysyl-[glycine-cleavage complex H protein] + glycine + H(+) = N(6)-[(R)-S(8)-aminomethyldihydrolipoyl]-L-lysyl-[glycine-cleavage complex H protein] + CO2</text>
        <dbReference type="Rhea" id="RHEA:24304"/>
        <dbReference type="Rhea" id="RHEA-COMP:10494"/>
        <dbReference type="Rhea" id="RHEA-COMP:10495"/>
        <dbReference type="ChEBI" id="CHEBI:15378"/>
        <dbReference type="ChEBI" id="CHEBI:16526"/>
        <dbReference type="ChEBI" id="CHEBI:57305"/>
        <dbReference type="ChEBI" id="CHEBI:83099"/>
        <dbReference type="ChEBI" id="CHEBI:83143"/>
        <dbReference type="EC" id="1.4.4.2"/>
    </reaction>
</comment>
<dbReference type="EMBL" id="MHFR01000060">
    <property type="protein sequence ID" value="OGW95631.1"/>
    <property type="molecule type" value="Genomic_DNA"/>
</dbReference>
<dbReference type="CDD" id="cd00613">
    <property type="entry name" value="GDC-P"/>
    <property type="match status" value="1"/>
</dbReference>
<organism evidence="6 7">
    <name type="scientific">Candidatus Danuiimicrobium aquiferis</name>
    <dbReference type="NCBI Taxonomy" id="1801832"/>
    <lineage>
        <taxon>Bacteria</taxon>
        <taxon>Pseudomonadati</taxon>
        <taxon>Candidatus Omnitrophota</taxon>
        <taxon>Candidatus Danuiimicrobium</taxon>
    </lineage>
</organism>
<dbReference type="SUPFAM" id="SSF53383">
    <property type="entry name" value="PLP-dependent transferases"/>
    <property type="match status" value="1"/>
</dbReference>
<dbReference type="Gene3D" id="3.90.1150.10">
    <property type="entry name" value="Aspartate Aminotransferase, domain 1"/>
    <property type="match status" value="1"/>
</dbReference>
<dbReference type="GO" id="GO:0019464">
    <property type="term" value="P:glycine decarboxylation via glycine cleavage system"/>
    <property type="evidence" value="ECO:0007669"/>
    <property type="project" value="UniProtKB-UniRule"/>
</dbReference>
<dbReference type="PANTHER" id="PTHR42806">
    <property type="entry name" value="GLYCINE CLEAVAGE SYSTEM P-PROTEIN"/>
    <property type="match status" value="1"/>
</dbReference>
<comment type="subunit">
    <text evidence="4">The glycine cleavage system is composed of four proteins: P, T, L and H. In this organism, the P 'protein' is a heterodimer of two subunits.</text>
</comment>
<evidence type="ECO:0000256" key="4">
    <source>
        <dbReference type="HAMAP-Rule" id="MF_00712"/>
    </source>
</evidence>
<reference evidence="6 7" key="1">
    <citation type="journal article" date="2016" name="Nat. Commun.">
        <title>Thousands of microbial genomes shed light on interconnected biogeochemical processes in an aquifer system.</title>
        <authorList>
            <person name="Anantharaman K."/>
            <person name="Brown C.T."/>
            <person name="Hug L.A."/>
            <person name="Sharon I."/>
            <person name="Castelle C.J."/>
            <person name="Probst A.J."/>
            <person name="Thomas B.C."/>
            <person name="Singh A."/>
            <person name="Wilkins M.J."/>
            <person name="Karaoz U."/>
            <person name="Brodie E.L."/>
            <person name="Williams K.H."/>
            <person name="Hubbard S.S."/>
            <person name="Banfield J.F."/>
        </authorList>
    </citation>
    <scope>NUCLEOTIDE SEQUENCE [LARGE SCALE GENOMIC DNA]</scope>
</reference>
<evidence type="ECO:0000313" key="7">
    <source>
        <dbReference type="Proteomes" id="UP000178187"/>
    </source>
</evidence>
<dbReference type="PIRSF" id="PIRSF006815">
    <property type="entry name" value="GcvPA"/>
    <property type="match status" value="1"/>
</dbReference>
<keyword evidence="2 4" id="KW-0560">Oxidoreductase</keyword>
<dbReference type="InterPro" id="IPR020581">
    <property type="entry name" value="GDC_P"/>
</dbReference>
<feature type="domain" description="Glycine cleavage system P-protein N-terminal" evidence="5">
    <location>
        <begin position="5"/>
        <end position="440"/>
    </location>
</feature>
<proteinExistence type="inferred from homology"/>
<evidence type="ECO:0000256" key="1">
    <source>
        <dbReference type="ARBA" id="ARBA00003788"/>
    </source>
</evidence>
<evidence type="ECO:0000256" key="3">
    <source>
        <dbReference type="ARBA" id="ARBA00049026"/>
    </source>
</evidence>
<dbReference type="InterPro" id="IPR023010">
    <property type="entry name" value="GcvPA"/>
</dbReference>
<comment type="similarity">
    <text evidence="4">Belongs to the GcvP family. N-terminal subunit subfamily.</text>
</comment>
<dbReference type="NCBIfam" id="NF001696">
    <property type="entry name" value="PRK00451.1"/>
    <property type="match status" value="1"/>
</dbReference>
<dbReference type="AlphaFoldDB" id="A0A1G1KRR7"/>
<protein>
    <recommendedName>
        <fullName evidence="4">Probable glycine dehydrogenase (decarboxylating) subunit 1</fullName>
        <ecNumber evidence="4">1.4.4.2</ecNumber>
    </recommendedName>
    <alternativeName>
        <fullName evidence="4">Glycine cleavage system P-protein subunit 1</fullName>
    </alternativeName>
    <alternativeName>
        <fullName evidence="4">Glycine decarboxylase subunit 1</fullName>
    </alternativeName>
    <alternativeName>
        <fullName evidence="4">Glycine dehydrogenase (aminomethyl-transferring) subunit 1</fullName>
    </alternativeName>
</protein>
<gene>
    <name evidence="4" type="primary">gcvPA</name>
    <name evidence="6" type="ORF">A3G33_11590</name>
</gene>
<dbReference type="InterPro" id="IPR049315">
    <property type="entry name" value="GDC-P_N"/>
</dbReference>
<dbReference type="GO" id="GO:0004375">
    <property type="term" value="F:glycine dehydrogenase (decarboxylating) activity"/>
    <property type="evidence" value="ECO:0007669"/>
    <property type="project" value="UniProtKB-EC"/>
</dbReference>
<sequence length="447" mass="49921">MENFPLTSEDQHQMLAEIGVQHFGEMLKCIPEKLRNPKINLPEALSELDAQKWFCELAGQNITLKQNLSFLGSGCYEHFIPSIVRHVVSRSEFYTAYTPYQPEASQGSLQMLFEYQSLMCELTGLEVSNGSHYDGATALAESLMMALNHTRRNNILIASSVHPEYRLVARTYLQGTHGVLEEVSFSPDFAFDLNDFKKKLSPEIAAVVIQSPNFFGLVEDLTEIEKLVHANGSLLIMMGHPLSFGFFKSPGEWHADIACGEGQPLGIVPGFGGPWLGYLVTTKALMRRIPGRLVGMTKDHEGRRAFCLTLQAREQHIRREKAPSNICSNQALCAMMACVYLATLGESGVKQIAELNLENANYLRDSLGAVPGIEVLTKGTIFNEFVVKFSKPIQKINGELRKRGMIGGLDLERFYPTLKNQTVFCATETKSKAEMDRFVSELKRISQ</sequence>
<comment type="caution">
    <text evidence="6">The sequence shown here is derived from an EMBL/GenBank/DDBJ whole genome shotgun (WGS) entry which is preliminary data.</text>
</comment>